<dbReference type="CDD" id="cd00093">
    <property type="entry name" value="HTH_XRE"/>
    <property type="match status" value="1"/>
</dbReference>
<reference evidence="3 4" key="1">
    <citation type="journal article" date="2012" name="Int. J. Syst. Evol. Microbiol.">
        <title>Flammeovirga pacifica sp. nov., isolated from deep-sea sediment.</title>
        <authorList>
            <person name="Xu H."/>
            <person name="Fu Y."/>
            <person name="Yang N."/>
            <person name="Ding Z."/>
            <person name="Lai Q."/>
            <person name="Zeng R."/>
        </authorList>
    </citation>
    <scope>NUCLEOTIDE SEQUENCE [LARGE SCALE GENOMIC DNA]</scope>
    <source>
        <strain evidence="4">DSM 24597 / LMG 26175 / WPAGA1</strain>
    </source>
</reference>
<dbReference type="RefSeq" id="WP_044229022.1">
    <property type="nucleotide sequence ID" value="NZ_JRYR02000001.1"/>
</dbReference>
<feature type="domain" description="HTH cro/C1-type" evidence="2">
    <location>
        <begin position="12"/>
        <end position="65"/>
    </location>
</feature>
<dbReference type="STRING" id="915059.NH26_14035"/>
<evidence type="ECO:0000313" key="4">
    <source>
        <dbReference type="Proteomes" id="UP000179797"/>
    </source>
</evidence>
<dbReference type="AlphaFoldDB" id="A0A1S1Z285"/>
<dbReference type="PROSITE" id="PS50943">
    <property type="entry name" value="HTH_CROC1"/>
    <property type="match status" value="1"/>
</dbReference>
<comment type="caution">
    <text evidence="3">The sequence shown here is derived from an EMBL/GenBank/DDBJ whole genome shotgun (WGS) entry which is preliminary data.</text>
</comment>
<organism evidence="3 4">
    <name type="scientific">Flammeovirga pacifica</name>
    <dbReference type="NCBI Taxonomy" id="915059"/>
    <lineage>
        <taxon>Bacteria</taxon>
        <taxon>Pseudomonadati</taxon>
        <taxon>Bacteroidota</taxon>
        <taxon>Cytophagia</taxon>
        <taxon>Cytophagales</taxon>
        <taxon>Flammeovirgaceae</taxon>
        <taxon>Flammeovirga</taxon>
    </lineage>
</organism>
<evidence type="ECO:0000259" key="2">
    <source>
        <dbReference type="PROSITE" id="PS50943"/>
    </source>
</evidence>
<dbReference type="Proteomes" id="UP000179797">
    <property type="component" value="Unassembled WGS sequence"/>
</dbReference>
<accession>A0A1S1Z285</accession>
<name>A0A1S1Z285_FLAPC</name>
<keyword evidence="4" id="KW-1185">Reference proteome</keyword>
<feature type="coiled-coil region" evidence="1">
    <location>
        <begin position="92"/>
        <end position="119"/>
    </location>
</feature>
<gene>
    <name evidence="3" type="ORF">NH26_14035</name>
</gene>
<proteinExistence type="predicted"/>
<dbReference type="GO" id="GO:0003677">
    <property type="term" value="F:DNA binding"/>
    <property type="evidence" value="ECO:0007669"/>
    <property type="project" value="InterPro"/>
</dbReference>
<dbReference type="Gene3D" id="1.10.260.40">
    <property type="entry name" value="lambda repressor-like DNA-binding domains"/>
    <property type="match status" value="1"/>
</dbReference>
<protein>
    <recommendedName>
        <fullName evidence="2">HTH cro/C1-type domain-containing protein</fullName>
    </recommendedName>
</protein>
<keyword evidence="1" id="KW-0175">Coiled coil</keyword>
<dbReference type="SUPFAM" id="SSF47413">
    <property type="entry name" value="lambda repressor-like DNA-binding domains"/>
    <property type="match status" value="1"/>
</dbReference>
<evidence type="ECO:0000313" key="3">
    <source>
        <dbReference type="EMBL" id="OHX67384.1"/>
    </source>
</evidence>
<evidence type="ECO:0000256" key="1">
    <source>
        <dbReference type="SAM" id="Coils"/>
    </source>
</evidence>
<dbReference type="InterPro" id="IPR001387">
    <property type="entry name" value="Cro/C1-type_HTH"/>
</dbReference>
<dbReference type="InterPro" id="IPR010982">
    <property type="entry name" value="Lambda_DNA-bd_dom_sf"/>
</dbReference>
<dbReference type="EMBL" id="JRYR02000001">
    <property type="protein sequence ID" value="OHX67384.1"/>
    <property type="molecule type" value="Genomic_DNA"/>
</dbReference>
<sequence length="120" mass="14504">MFNHNNHYGEKLRKFLRDRRITQHEASALLGVHRSTIQRLLENEIWSEKQLSIVTNGFGISQDDFRIIENQTTKVEKENPWKEKYYESIERINELYGKLEKSNNMNEELRKIIENLKNRK</sequence>